<gene>
    <name evidence="5" type="ORF">DICPUDRAFT_35300</name>
</gene>
<evidence type="ECO:0000256" key="2">
    <source>
        <dbReference type="ARBA" id="ARBA00022574"/>
    </source>
</evidence>
<keyword evidence="4" id="KW-0539">Nucleus</keyword>
<dbReference type="OrthoDB" id="9890280at2759"/>
<dbReference type="STRING" id="5786.F0ZP55"/>
<dbReference type="GeneID" id="10500190"/>
<keyword evidence="6" id="KW-1185">Reference proteome</keyword>
<accession>F0ZP55</accession>
<dbReference type="InterPro" id="IPR001680">
    <property type="entry name" value="WD40_rpt"/>
</dbReference>
<dbReference type="InterPro" id="IPR015943">
    <property type="entry name" value="WD40/YVTN_repeat-like_dom_sf"/>
</dbReference>
<dbReference type="OMA" id="HDGDVMD"/>
<dbReference type="Proteomes" id="UP000001064">
    <property type="component" value="Unassembled WGS sequence"/>
</dbReference>
<evidence type="ECO:0000313" key="6">
    <source>
        <dbReference type="Proteomes" id="UP000001064"/>
    </source>
</evidence>
<proteinExistence type="predicted"/>
<dbReference type="SUPFAM" id="SSF50978">
    <property type="entry name" value="WD40 repeat-like"/>
    <property type="match status" value="1"/>
</dbReference>
<dbReference type="FunCoup" id="F0ZP55">
    <property type="interactions" value="39"/>
</dbReference>
<dbReference type="AlphaFoldDB" id="F0ZP55"/>
<sequence length="359" mass="40272">YSPHKKNKKRGDKKSFQNDLAFFITGTNPPVLSKNKISVWGLESRSSSDEVEELASVPIDGIITDLKVFENNNKPMIVASTSKGSLHLFSIYNLPSKFEYLGYQQQINNRSLVSRNSDDSTYDICNIFKEKSCDPINKNSSLNSIDISYDQQHLITVGNDGFMSLLSLDSLLPIYTNRYIDGLGVNVVKSISNSQVITSGENPIIKFWDFRANSTTPTKIIKTQSPRINSLEVHQDQQHIIAAGGSDGRVTLFDIRSGDYPIDQNKNHNSDVWELSFNKSNPNQLYSCSEDGSIYQYSYSNDNFMRADDDNTFDLYNKEVTPLQLPGCIGSIDSFDINSNINRLICCSTTSQCLIVKSI</sequence>
<keyword evidence="2" id="KW-0853">WD repeat</keyword>
<organism evidence="5 6">
    <name type="scientific">Dictyostelium purpureum</name>
    <name type="common">Slime mold</name>
    <dbReference type="NCBI Taxonomy" id="5786"/>
    <lineage>
        <taxon>Eukaryota</taxon>
        <taxon>Amoebozoa</taxon>
        <taxon>Evosea</taxon>
        <taxon>Eumycetozoa</taxon>
        <taxon>Dictyostelia</taxon>
        <taxon>Dictyosteliales</taxon>
        <taxon>Dictyosteliaceae</taxon>
        <taxon>Dictyostelium</taxon>
    </lineage>
</organism>
<dbReference type="InterPro" id="IPR036322">
    <property type="entry name" value="WD40_repeat_dom_sf"/>
</dbReference>
<dbReference type="Pfam" id="PF00400">
    <property type="entry name" value="WD40"/>
    <property type="match status" value="2"/>
</dbReference>
<name>F0ZP55_DICPU</name>
<dbReference type="InParanoid" id="F0ZP55"/>
<feature type="non-terminal residue" evidence="5">
    <location>
        <position position="1"/>
    </location>
</feature>
<dbReference type="VEuPathDB" id="AmoebaDB:DICPUDRAFT_35300"/>
<dbReference type="PANTHER" id="PTHR22652:SF0">
    <property type="entry name" value="NUCLEOPORIN NUP43"/>
    <property type="match status" value="1"/>
</dbReference>
<protein>
    <submittedName>
        <fullName evidence="5">Uncharacterized protein</fullName>
    </submittedName>
</protein>
<dbReference type="RefSeq" id="XP_003289196.1">
    <property type="nucleotide sequence ID" value="XM_003289148.1"/>
</dbReference>
<evidence type="ECO:0000256" key="3">
    <source>
        <dbReference type="ARBA" id="ARBA00022737"/>
    </source>
</evidence>
<dbReference type="FunFam" id="2.130.10.10:FF:002612">
    <property type="entry name" value="Nuclear pore complex protein nup43"/>
    <property type="match status" value="1"/>
</dbReference>
<dbReference type="EMBL" id="GL871104">
    <property type="protein sequence ID" value="EGC34267.1"/>
    <property type="molecule type" value="Genomic_DNA"/>
</dbReference>
<reference evidence="6" key="1">
    <citation type="journal article" date="2011" name="Genome Biol.">
        <title>Comparative genomics of the social amoebae Dictyostelium discoideum and Dictyostelium purpureum.</title>
        <authorList>
            <consortium name="US DOE Joint Genome Institute (JGI-PGF)"/>
            <person name="Sucgang R."/>
            <person name="Kuo A."/>
            <person name="Tian X."/>
            <person name="Salerno W."/>
            <person name="Parikh A."/>
            <person name="Feasley C.L."/>
            <person name="Dalin E."/>
            <person name="Tu H."/>
            <person name="Huang E."/>
            <person name="Barry K."/>
            <person name="Lindquist E."/>
            <person name="Shapiro H."/>
            <person name="Bruce D."/>
            <person name="Schmutz J."/>
            <person name="Salamov A."/>
            <person name="Fey P."/>
            <person name="Gaudet P."/>
            <person name="Anjard C."/>
            <person name="Babu M.M."/>
            <person name="Basu S."/>
            <person name="Bushmanova Y."/>
            <person name="van der Wel H."/>
            <person name="Katoh-Kurasawa M."/>
            <person name="Dinh C."/>
            <person name="Coutinho P.M."/>
            <person name="Saito T."/>
            <person name="Elias M."/>
            <person name="Schaap P."/>
            <person name="Kay R.R."/>
            <person name="Henrissat B."/>
            <person name="Eichinger L."/>
            <person name="Rivero F."/>
            <person name="Putnam N.H."/>
            <person name="West C.M."/>
            <person name="Loomis W.F."/>
            <person name="Chisholm R.L."/>
            <person name="Shaulsky G."/>
            <person name="Strassmann J.E."/>
            <person name="Queller D.C."/>
            <person name="Kuspa A."/>
            <person name="Grigoriev I.V."/>
        </authorList>
    </citation>
    <scope>NUCLEOTIDE SEQUENCE [LARGE SCALE GENOMIC DNA]</scope>
    <source>
        <strain evidence="6">QSDP1</strain>
    </source>
</reference>
<dbReference type="eggNOG" id="KOG4714">
    <property type="taxonomic scope" value="Eukaryota"/>
</dbReference>
<dbReference type="Gene3D" id="2.130.10.10">
    <property type="entry name" value="YVTN repeat-like/Quinoprotein amine dehydrogenase"/>
    <property type="match status" value="1"/>
</dbReference>
<dbReference type="GO" id="GO:0031080">
    <property type="term" value="C:nuclear pore outer ring"/>
    <property type="evidence" value="ECO:0000318"/>
    <property type="project" value="GO_Central"/>
</dbReference>
<dbReference type="KEGG" id="dpp:DICPUDRAFT_35300"/>
<comment type="subcellular location">
    <subcellularLocation>
        <location evidence="1">Nucleus</location>
    </subcellularLocation>
</comment>
<keyword evidence="3" id="KW-0677">Repeat</keyword>
<dbReference type="PANTHER" id="PTHR22652">
    <property type="entry name" value="NUCLEOPORIN NUP43"/>
    <property type="match status" value="1"/>
</dbReference>
<evidence type="ECO:0000256" key="1">
    <source>
        <dbReference type="ARBA" id="ARBA00004123"/>
    </source>
</evidence>
<evidence type="ECO:0000256" key="4">
    <source>
        <dbReference type="ARBA" id="ARBA00023242"/>
    </source>
</evidence>
<dbReference type="SMART" id="SM00320">
    <property type="entry name" value="WD40"/>
    <property type="match status" value="5"/>
</dbReference>
<evidence type="ECO:0000313" key="5">
    <source>
        <dbReference type="EMBL" id="EGC34267.1"/>
    </source>
</evidence>